<dbReference type="AlphaFoldDB" id="A0A328BEJ4"/>
<keyword evidence="1" id="KW-0472">Membrane</keyword>
<dbReference type="InterPro" id="IPR025495">
    <property type="entry name" value="DUF4386"/>
</dbReference>
<feature type="transmembrane region" description="Helical" evidence="1">
    <location>
        <begin position="12"/>
        <end position="33"/>
    </location>
</feature>
<dbReference type="OrthoDB" id="5421633at2"/>
<gene>
    <name evidence="2" type="ORF">DJ019_12665</name>
</gene>
<organism evidence="2 3">
    <name type="scientific">Phenylobacterium kunshanense</name>
    <dbReference type="NCBI Taxonomy" id="1445034"/>
    <lineage>
        <taxon>Bacteria</taxon>
        <taxon>Pseudomonadati</taxon>
        <taxon>Pseudomonadota</taxon>
        <taxon>Alphaproteobacteria</taxon>
        <taxon>Caulobacterales</taxon>
        <taxon>Caulobacteraceae</taxon>
        <taxon>Phenylobacterium</taxon>
    </lineage>
</organism>
<evidence type="ECO:0000256" key="1">
    <source>
        <dbReference type="SAM" id="Phobius"/>
    </source>
</evidence>
<dbReference type="Proteomes" id="UP000249524">
    <property type="component" value="Unassembled WGS sequence"/>
</dbReference>
<reference evidence="2 3" key="1">
    <citation type="submission" date="2018-05" db="EMBL/GenBank/DDBJ databases">
        <authorList>
            <person name="Lanie J.A."/>
            <person name="Ng W.-L."/>
            <person name="Kazmierczak K.M."/>
            <person name="Andrzejewski T.M."/>
            <person name="Davidsen T.M."/>
            <person name="Wayne K.J."/>
            <person name="Tettelin H."/>
            <person name="Glass J.I."/>
            <person name="Rusch D."/>
            <person name="Podicherti R."/>
            <person name="Tsui H.-C.T."/>
            <person name="Winkler M.E."/>
        </authorList>
    </citation>
    <scope>NUCLEOTIDE SEQUENCE [LARGE SCALE GENOMIC DNA]</scope>
    <source>
        <strain evidence="2 3">BUT-10</strain>
    </source>
</reference>
<protein>
    <recommendedName>
        <fullName evidence="4">DUF4386 domain-containing protein</fullName>
    </recommendedName>
</protein>
<keyword evidence="1" id="KW-0812">Transmembrane</keyword>
<proteinExistence type="predicted"/>
<keyword evidence="3" id="KW-1185">Reference proteome</keyword>
<feature type="transmembrane region" description="Helical" evidence="1">
    <location>
        <begin position="199"/>
        <end position="218"/>
    </location>
</feature>
<dbReference type="EMBL" id="QFYS01000005">
    <property type="protein sequence ID" value="RAK64861.1"/>
    <property type="molecule type" value="Genomic_DNA"/>
</dbReference>
<dbReference type="RefSeq" id="WP_111276399.1">
    <property type="nucleotide sequence ID" value="NZ_QFYS01000005.1"/>
</dbReference>
<feature type="transmembrane region" description="Helical" evidence="1">
    <location>
        <begin position="82"/>
        <end position="101"/>
    </location>
</feature>
<accession>A0A328BEJ4</accession>
<evidence type="ECO:0000313" key="3">
    <source>
        <dbReference type="Proteomes" id="UP000249524"/>
    </source>
</evidence>
<keyword evidence="1" id="KW-1133">Transmembrane helix</keyword>
<evidence type="ECO:0000313" key="2">
    <source>
        <dbReference type="EMBL" id="RAK64861.1"/>
    </source>
</evidence>
<name>A0A328BEJ4_9CAUL</name>
<evidence type="ECO:0008006" key="4">
    <source>
        <dbReference type="Google" id="ProtNLM"/>
    </source>
</evidence>
<feature type="transmembrane region" description="Helical" evidence="1">
    <location>
        <begin position="172"/>
        <end position="193"/>
    </location>
</feature>
<feature type="transmembrane region" description="Helical" evidence="1">
    <location>
        <begin position="53"/>
        <end position="75"/>
    </location>
</feature>
<comment type="caution">
    <text evidence="2">The sequence shown here is derived from an EMBL/GenBank/DDBJ whole genome shotgun (WGS) entry which is preliminary data.</text>
</comment>
<dbReference type="Pfam" id="PF14329">
    <property type="entry name" value="DUF4386"/>
    <property type="match status" value="1"/>
</dbReference>
<sequence length="228" mass="24006">MTELTRAGRWIGVAILAGYVLDIASNFFLQPMIRVGEGPMGLFAGAAAQPGLIGIIVLMGMVSGVVSIAVAGLVCQHSYGRAFAWLAFLLLGLRAASFGMGGGEMASYQLFRSLGTSMLSAPDGALAQLAEPVWALVTQQRDALHYPHLLLGGTGAFVLYVILFRSRWIPRWLAVAGLAATASQMIGVFTGVLGAEVSFYFLAPLALVQLVAGLWLTVRGFDDKTAAA</sequence>
<feature type="transmembrane region" description="Helical" evidence="1">
    <location>
        <begin position="146"/>
        <end position="165"/>
    </location>
</feature>